<proteinExistence type="inferred from homology"/>
<dbReference type="InterPro" id="IPR051470">
    <property type="entry name" value="Thiol:disulfide_interchange"/>
</dbReference>
<accession>A0A317MRU4</accession>
<evidence type="ECO:0000256" key="7">
    <source>
        <dbReference type="RuleBase" id="RU364038"/>
    </source>
</evidence>
<evidence type="ECO:0000256" key="3">
    <source>
        <dbReference type="ARBA" id="ARBA00022729"/>
    </source>
</evidence>
<comment type="subcellular location">
    <subcellularLocation>
        <location evidence="1 7">Periplasm</location>
    </subcellularLocation>
</comment>
<dbReference type="Gene3D" id="3.10.450.70">
    <property type="entry name" value="Disulphide bond isomerase, DsbC/G, N-terminal"/>
    <property type="match status" value="1"/>
</dbReference>
<dbReference type="InterPro" id="IPR009094">
    <property type="entry name" value="DiS-bond_isomerase_DsbC/G_N_sf"/>
</dbReference>
<evidence type="ECO:0000256" key="6">
    <source>
        <dbReference type="ARBA" id="ARBA00023284"/>
    </source>
</evidence>
<dbReference type="InterPro" id="IPR036249">
    <property type="entry name" value="Thioredoxin-like_sf"/>
</dbReference>
<keyword evidence="4 7" id="KW-0574">Periplasm</keyword>
<evidence type="ECO:0000256" key="1">
    <source>
        <dbReference type="ARBA" id="ARBA00004418"/>
    </source>
</evidence>
<dbReference type="AlphaFoldDB" id="A0A317MRU4"/>
<comment type="similarity">
    <text evidence="2 7">Belongs to the thioredoxin family. DsbC subfamily.</text>
</comment>
<dbReference type="EMBL" id="QGTJ01000011">
    <property type="protein sequence ID" value="PWV59288.1"/>
    <property type="molecule type" value="Genomic_DNA"/>
</dbReference>
<evidence type="ECO:0000259" key="9">
    <source>
        <dbReference type="Pfam" id="PF13098"/>
    </source>
</evidence>
<keyword evidence="11" id="KW-1185">Reference proteome</keyword>
<dbReference type="GO" id="GO:0042597">
    <property type="term" value="C:periplasmic space"/>
    <property type="evidence" value="ECO:0007669"/>
    <property type="project" value="UniProtKB-SubCell"/>
</dbReference>
<evidence type="ECO:0000256" key="2">
    <source>
        <dbReference type="ARBA" id="ARBA00009813"/>
    </source>
</evidence>
<feature type="signal peptide" evidence="7">
    <location>
        <begin position="1"/>
        <end position="19"/>
    </location>
</feature>
<dbReference type="SUPFAM" id="SSF52833">
    <property type="entry name" value="Thioredoxin-like"/>
    <property type="match status" value="1"/>
</dbReference>
<name>A0A317MRU4_9GAMM</name>
<comment type="function">
    <text evidence="7">Required for disulfide bond formation in some periplasmic proteins. Acts by transferring its disulfide bond to other proteins and is reduced in the process.</text>
</comment>
<dbReference type="SUPFAM" id="SSF54423">
    <property type="entry name" value="DsbC/DsbG N-terminal domain-like"/>
    <property type="match status" value="1"/>
</dbReference>
<dbReference type="InterPro" id="IPR012336">
    <property type="entry name" value="Thioredoxin-like_fold"/>
</dbReference>
<dbReference type="Gene3D" id="3.40.30.10">
    <property type="entry name" value="Glutaredoxin"/>
    <property type="match status" value="1"/>
</dbReference>
<gene>
    <name evidence="10" type="ORF">C7443_11156</name>
</gene>
<reference evidence="10 11" key="1">
    <citation type="submission" date="2018-05" db="EMBL/GenBank/DDBJ databases">
        <title>Genomic Encyclopedia of Type Strains, Phase IV (KMG-IV): sequencing the most valuable type-strain genomes for metagenomic binning, comparative biology and taxonomic classification.</title>
        <authorList>
            <person name="Goeker M."/>
        </authorList>
    </citation>
    <scope>NUCLEOTIDE SEQUENCE [LARGE SCALE GENOMIC DNA]</scope>
    <source>
        <strain evidence="10 11">DSM 23606</strain>
    </source>
</reference>
<dbReference type="PANTHER" id="PTHR35272:SF3">
    <property type="entry name" value="THIOL:DISULFIDE INTERCHANGE PROTEIN DSBC"/>
    <property type="match status" value="1"/>
</dbReference>
<dbReference type="CDD" id="cd03020">
    <property type="entry name" value="DsbA_DsbC_DsbG"/>
    <property type="match status" value="1"/>
</dbReference>
<evidence type="ECO:0000313" key="10">
    <source>
        <dbReference type="EMBL" id="PWV59288.1"/>
    </source>
</evidence>
<dbReference type="OrthoDB" id="12976at2"/>
<evidence type="ECO:0000259" key="8">
    <source>
        <dbReference type="Pfam" id="PF10411"/>
    </source>
</evidence>
<dbReference type="Proteomes" id="UP000246569">
    <property type="component" value="Unassembled WGS sequence"/>
</dbReference>
<protein>
    <recommendedName>
        <fullName evidence="7">Thiol:disulfide interchange protein</fullName>
    </recommendedName>
</protein>
<comment type="caution">
    <text evidence="10">The sequence shown here is derived from an EMBL/GenBank/DDBJ whole genome shotgun (WGS) entry which is preliminary data.</text>
</comment>
<evidence type="ECO:0000256" key="5">
    <source>
        <dbReference type="ARBA" id="ARBA00023157"/>
    </source>
</evidence>
<sequence length="239" mass="25807">MLKPLLAGLALALATPLYAADQPAQPDMARLNALLQGNKPDSVQPSSIPGLYEVVIGSQLFYLSADGRFAMRGDIIDLDTQQNLTEARSNGLRAKVVNAVPESDMIVYTPEGKTRHTITVFTDIDCPYCSKLHSEMDRYLRAGIKVRYLAYPRSGLAGESYRKAVNVWCAADRKTAMTQAKAGQKLPAANCDNPVAREFNLGNQIGVQGTPAIVLESGEMVPGYVPAEKLAQLLDAPGQ</sequence>
<dbReference type="PANTHER" id="PTHR35272">
    <property type="entry name" value="THIOL:DISULFIDE INTERCHANGE PROTEIN DSBC-RELATED"/>
    <property type="match status" value="1"/>
</dbReference>
<keyword evidence="6 7" id="KW-0676">Redox-active center</keyword>
<organism evidence="10 11">
    <name type="scientific">Plasticicumulans acidivorans</name>
    <dbReference type="NCBI Taxonomy" id="886464"/>
    <lineage>
        <taxon>Bacteria</taxon>
        <taxon>Pseudomonadati</taxon>
        <taxon>Pseudomonadota</taxon>
        <taxon>Gammaproteobacteria</taxon>
        <taxon>Candidatus Competibacteraceae</taxon>
        <taxon>Plasticicumulans</taxon>
    </lineage>
</organism>
<feature type="domain" description="Disulphide bond isomerase DsbC/G N-terminal" evidence="8">
    <location>
        <begin position="27"/>
        <end position="86"/>
    </location>
</feature>
<keyword evidence="5" id="KW-1015">Disulfide bond</keyword>
<dbReference type="InterPro" id="IPR018950">
    <property type="entry name" value="DiS-bond_isomerase_DsbC/G_N"/>
</dbReference>
<dbReference type="RefSeq" id="WP_110019700.1">
    <property type="nucleotide sequence ID" value="NZ_QGTJ01000011.1"/>
</dbReference>
<keyword evidence="3 7" id="KW-0732">Signal</keyword>
<dbReference type="Pfam" id="PF10411">
    <property type="entry name" value="DsbC_N"/>
    <property type="match status" value="1"/>
</dbReference>
<evidence type="ECO:0000313" key="11">
    <source>
        <dbReference type="Proteomes" id="UP000246569"/>
    </source>
</evidence>
<feature type="chain" id="PRO_5016193787" description="Thiol:disulfide interchange protein" evidence="7">
    <location>
        <begin position="20"/>
        <end position="239"/>
    </location>
</feature>
<dbReference type="InterPro" id="IPR033954">
    <property type="entry name" value="DiS-bond_Isoase_DsbC/G"/>
</dbReference>
<dbReference type="Pfam" id="PF13098">
    <property type="entry name" value="Thioredoxin_2"/>
    <property type="match status" value="1"/>
</dbReference>
<evidence type="ECO:0000256" key="4">
    <source>
        <dbReference type="ARBA" id="ARBA00022764"/>
    </source>
</evidence>
<feature type="domain" description="Thioredoxin-like fold" evidence="9">
    <location>
        <begin position="111"/>
        <end position="234"/>
    </location>
</feature>